<feature type="domain" description="TUG ubiquitin-like" evidence="2">
    <location>
        <begin position="7"/>
        <end position="71"/>
    </location>
</feature>
<dbReference type="EMBL" id="CP138898">
    <property type="protein sequence ID" value="WPK26889.1"/>
    <property type="molecule type" value="Genomic_DNA"/>
</dbReference>
<organism evidence="3 4">
    <name type="scientific">Australozyma saopauloensis</name>
    <dbReference type="NCBI Taxonomy" id="291208"/>
    <lineage>
        <taxon>Eukaryota</taxon>
        <taxon>Fungi</taxon>
        <taxon>Dikarya</taxon>
        <taxon>Ascomycota</taxon>
        <taxon>Saccharomycotina</taxon>
        <taxon>Pichiomycetes</taxon>
        <taxon>Metschnikowiaceae</taxon>
        <taxon>Australozyma</taxon>
    </lineage>
</organism>
<evidence type="ECO:0000313" key="3">
    <source>
        <dbReference type="EMBL" id="WPK26889.1"/>
    </source>
</evidence>
<dbReference type="GO" id="GO:0012506">
    <property type="term" value="C:vesicle membrane"/>
    <property type="evidence" value="ECO:0007669"/>
    <property type="project" value="TreeGrafter"/>
</dbReference>
<feature type="region of interest" description="Disordered" evidence="1">
    <location>
        <begin position="247"/>
        <end position="285"/>
    </location>
</feature>
<protein>
    <recommendedName>
        <fullName evidence="2">TUG ubiquitin-like domain-containing protein</fullName>
    </recommendedName>
</protein>
<dbReference type="SUPFAM" id="SSF54236">
    <property type="entry name" value="Ubiquitin-like"/>
    <property type="match status" value="1"/>
</dbReference>
<gene>
    <name evidence="3" type="ORF">PUMCH_004257</name>
</gene>
<accession>A0AAX4HEN7</accession>
<dbReference type="GO" id="GO:0005634">
    <property type="term" value="C:nucleus"/>
    <property type="evidence" value="ECO:0007669"/>
    <property type="project" value="TreeGrafter"/>
</dbReference>
<dbReference type="GeneID" id="88175318"/>
<dbReference type="Proteomes" id="UP001338582">
    <property type="component" value="Chromosome 5"/>
</dbReference>
<dbReference type="RefSeq" id="XP_062879268.1">
    <property type="nucleotide sequence ID" value="XM_063023198.1"/>
</dbReference>
<name>A0AAX4HEN7_9ASCO</name>
<dbReference type="AlphaFoldDB" id="A0AAX4HEN7"/>
<evidence type="ECO:0000259" key="2">
    <source>
        <dbReference type="Pfam" id="PF11470"/>
    </source>
</evidence>
<dbReference type="GO" id="GO:0006886">
    <property type="term" value="P:intracellular protein transport"/>
    <property type="evidence" value="ECO:0007669"/>
    <property type="project" value="TreeGrafter"/>
</dbReference>
<feature type="compositionally biased region" description="Basic and acidic residues" evidence="1">
    <location>
        <begin position="252"/>
        <end position="263"/>
    </location>
</feature>
<sequence length="482" mass="54812">MSYSFSISYNNVTKKVTCPASSTINNLVSLASEKFKLDKATNACLTFKGKKLDGMLSIRLANLSNNAKLDMVKVDLAQIVNLRINSSFYGKQNSQIMRVSPSITVAALMDQFLDKCGEKMNWANSNVDLSVMQNGISNQSSDFASISVGSLIGTAASASLRLTIEDKEATRIKQNLHKEQEIVRREAEYQKLESAMHSKKLKQEQIEKPKEEETQSSETPEVSRKKNLTNDAVENKEKLTKQIISHLYATSSEDRPPVYEKHQKQGRAPNEEIDEWQPPKESEDTLYNPSHHVEIYENPDDDYNVTTNHAEKYLRMLQARQKPQKKSEPVAPKRYTIRVRFPDQKLLDILLEDSSVALGQLFKRLDTYVRPEFINSYVLKSGSPPFTRIEMGFSQNNVPLLSHPQFQQERLLLVWEPAAKMVSGPYLNESLEAKDIEEMPSVAIETHRKNLIEELAHAPEAPSTKFAHRSEKRAGVPKWFRP</sequence>
<evidence type="ECO:0000313" key="4">
    <source>
        <dbReference type="Proteomes" id="UP001338582"/>
    </source>
</evidence>
<dbReference type="GO" id="GO:0005737">
    <property type="term" value="C:cytoplasm"/>
    <property type="evidence" value="ECO:0007669"/>
    <property type="project" value="TreeGrafter"/>
</dbReference>
<feature type="compositionally biased region" description="Basic and acidic residues" evidence="1">
    <location>
        <begin position="193"/>
        <end position="213"/>
    </location>
</feature>
<dbReference type="InterPro" id="IPR021569">
    <property type="entry name" value="TUG-UBL1"/>
</dbReference>
<reference evidence="3 4" key="1">
    <citation type="submission" date="2023-10" db="EMBL/GenBank/DDBJ databases">
        <title>Draft Genome Sequence of Candida saopaulonensis from a very Premature Infant with Sepsis.</title>
        <authorList>
            <person name="Ning Y."/>
            <person name="Dai R."/>
            <person name="Xiao M."/>
            <person name="Xu Y."/>
            <person name="Yan Q."/>
            <person name="Zhang L."/>
        </authorList>
    </citation>
    <scope>NUCLEOTIDE SEQUENCE [LARGE SCALE GENOMIC DNA]</scope>
    <source>
        <strain evidence="3 4">19XY460</strain>
    </source>
</reference>
<dbReference type="Pfam" id="PF11470">
    <property type="entry name" value="TUG-UBL1"/>
    <property type="match status" value="1"/>
</dbReference>
<dbReference type="InterPro" id="IPR029071">
    <property type="entry name" value="Ubiquitin-like_domsf"/>
</dbReference>
<dbReference type="PANTHER" id="PTHR46467">
    <property type="entry name" value="TETHER CONTAINING UBX DOMAIN FOR GLUT4"/>
    <property type="match status" value="1"/>
</dbReference>
<keyword evidence="4" id="KW-1185">Reference proteome</keyword>
<evidence type="ECO:0000256" key="1">
    <source>
        <dbReference type="SAM" id="MobiDB-lite"/>
    </source>
</evidence>
<feature type="region of interest" description="Disordered" evidence="1">
    <location>
        <begin position="462"/>
        <end position="482"/>
    </location>
</feature>
<dbReference type="KEGG" id="asau:88175318"/>
<feature type="region of interest" description="Disordered" evidence="1">
    <location>
        <begin position="193"/>
        <end position="234"/>
    </location>
</feature>
<dbReference type="Gene3D" id="3.10.20.90">
    <property type="entry name" value="Phosphatidylinositol 3-kinase Catalytic Subunit, Chain A, domain 1"/>
    <property type="match status" value="1"/>
</dbReference>
<dbReference type="PANTHER" id="PTHR46467:SF1">
    <property type="entry name" value="TETHER CONTAINING UBX DOMAIN FOR GLUT4"/>
    <property type="match status" value="1"/>
</dbReference>
<proteinExistence type="predicted"/>